<evidence type="ECO:0000256" key="5">
    <source>
        <dbReference type="ARBA" id="ARBA00022989"/>
    </source>
</evidence>
<evidence type="ECO:0000313" key="11">
    <source>
        <dbReference type="Proteomes" id="UP000664209"/>
    </source>
</evidence>
<dbReference type="InterPro" id="IPR035906">
    <property type="entry name" value="MetI-like_sf"/>
</dbReference>
<keyword evidence="2 7" id="KW-0813">Transport</keyword>
<dbReference type="PANTHER" id="PTHR43005">
    <property type="entry name" value="BLR7065 PROTEIN"/>
    <property type="match status" value="1"/>
</dbReference>
<dbReference type="PROSITE" id="PS50928">
    <property type="entry name" value="ABC_TM1"/>
    <property type="match status" value="1"/>
</dbReference>
<dbReference type="RefSeq" id="WP_208056269.1">
    <property type="nucleotide sequence ID" value="NZ_JAGEMK010000006.1"/>
</dbReference>
<feature type="transmembrane region" description="Helical" evidence="7">
    <location>
        <begin position="228"/>
        <end position="253"/>
    </location>
</feature>
<keyword evidence="3" id="KW-1003">Cell membrane</keyword>
<feature type="transmembrane region" description="Helical" evidence="7">
    <location>
        <begin position="283"/>
        <end position="303"/>
    </location>
</feature>
<dbReference type="PANTHER" id="PTHR43005:SF2">
    <property type="entry name" value="INTEGRAL MEMBRANE SUGAR TRANSPORT PROTEIN"/>
    <property type="match status" value="1"/>
</dbReference>
<keyword evidence="4 7" id="KW-0812">Transmembrane</keyword>
<evidence type="ECO:0000256" key="7">
    <source>
        <dbReference type="RuleBase" id="RU363032"/>
    </source>
</evidence>
<evidence type="ECO:0000313" key="10">
    <source>
        <dbReference type="EMBL" id="MBO1752592.1"/>
    </source>
</evidence>
<feature type="transmembrane region" description="Helical" evidence="7">
    <location>
        <begin position="37"/>
        <end position="63"/>
    </location>
</feature>
<dbReference type="Proteomes" id="UP000664209">
    <property type="component" value="Unassembled WGS sequence"/>
</dbReference>
<evidence type="ECO:0000256" key="4">
    <source>
        <dbReference type="ARBA" id="ARBA00022692"/>
    </source>
</evidence>
<evidence type="ECO:0000256" key="8">
    <source>
        <dbReference type="SAM" id="MobiDB-lite"/>
    </source>
</evidence>
<accession>A0A939LQ18</accession>
<evidence type="ECO:0000259" key="9">
    <source>
        <dbReference type="PROSITE" id="PS50928"/>
    </source>
</evidence>
<feature type="transmembrane region" description="Helical" evidence="7">
    <location>
        <begin position="132"/>
        <end position="151"/>
    </location>
</feature>
<protein>
    <submittedName>
        <fullName evidence="10">Sugar ABC transporter permease</fullName>
    </submittedName>
</protein>
<evidence type="ECO:0000256" key="1">
    <source>
        <dbReference type="ARBA" id="ARBA00004651"/>
    </source>
</evidence>
<evidence type="ECO:0000256" key="2">
    <source>
        <dbReference type="ARBA" id="ARBA00022448"/>
    </source>
</evidence>
<keyword evidence="5 7" id="KW-1133">Transmembrane helix</keyword>
<keyword evidence="6 7" id="KW-0472">Membrane</keyword>
<organism evidence="10 11">
    <name type="scientific">Actinotalea soli</name>
    <dbReference type="NCBI Taxonomy" id="2819234"/>
    <lineage>
        <taxon>Bacteria</taxon>
        <taxon>Bacillati</taxon>
        <taxon>Actinomycetota</taxon>
        <taxon>Actinomycetes</taxon>
        <taxon>Micrococcales</taxon>
        <taxon>Cellulomonadaceae</taxon>
        <taxon>Actinotalea</taxon>
    </lineage>
</organism>
<feature type="domain" description="ABC transmembrane type-1" evidence="9">
    <location>
        <begin position="93"/>
        <end position="304"/>
    </location>
</feature>
<dbReference type="GO" id="GO:0055085">
    <property type="term" value="P:transmembrane transport"/>
    <property type="evidence" value="ECO:0007669"/>
    <property type="project" value="InterPro"/>
</dbReference>
<dbReference type="CDD" id="cd06261">
    <property type="entry name" value="TM_PBP2"/>
    <property type="match status" value="1"/>
</dbReference>
<dbReference type="EMBL" id="JAGEMK010000006">
    <property type="protein sequence ID" value="MBO1752592.1"/>
    <property type="molecule type" value="Genomic_DNA"/>
</dbReference>
<feature type="transmembrane region" description="Helical" evidence="7">
    <location>
        <begin position="189"/>
        <end position="207"/>
    </location>
</feature>
<dbReference type="Pfam" id="PF00528">
    <property type="entry name" value="BPD_transp_1"/>
    <property type="match status" value="1"/>
</dbReference>
<keyword evidence="11" id="KW-1185">Reference proteome</keyword>
<comment type="similarity">
    <text evidence="7">Belongs to the binding-protein-dependent transport system permease family.</text>
</comment>
<feature type="transmembrane region" description="Helical" evidence="7">
    <location>
        <begin position="98"/>
        <end position="120"/>
    </location>
</feature>
<evidence type="ECO:0000256" key="3">
    <source>
        <dbReference type="ARBA" id="ARBA00022475"/>
    </source>
</evidence>
<sequence length="316" mass="35208">MTGLATDAPAAAGPRRRLASPGEPSPRRRRRGSATPYVFLLVPLALLITFTYVPVVNMVLYSFTDWNGISRTKEPVGLDNYVAIFARPEYFRVFFVSLYYFAASFVQMALALYFATILSFSTRFRNLFKGILFFPYLINGVAIGFTFVYFFRPGGTLDTTLVALGLEGLTQQWLGDPSIVNISLASTSVWRYMGLNFVLFLGAIQSINPSLYEAAELDGANRWHQFRWIILPSIQPIVSLSFILAISGALAVFEIPFIMTGGANGSTTFVIQTVTTAFEFRRVGLASAMAVVLLLFVLLITWIQRRIVPDERVNLT</sequence>
<proteinExistence type="inferred from homology"/>
<dbReference type="GO" id="GO:0005886">
    <property type="term" value="C:plasma membrane"/>
    <property type="evidence" value="ECO:0007669"/>
    <property type="project" value="UniProtKB-SubCell"/>
</dbReference>
<name>A0A939LQ18_9CELL</name>
<dbReference type="AlphaFoldDB" id="A0A939LQ18"/>
<feature type="region of interest" description="Disordered" evidence="8">
    <location>
        <begin position="1"/>
        <end position="31"/>
    </location>
</feature>
<gene>
    <name evidence="10" type="ORF">J4G33_12335</name>
</gene>
<dbReference type="InterPro" id="IPR000515">
    <property type="entry name" value="MetI-like"/>
</dbReference>
<dbReference type="SUPFAM" id="SSF161098">
    <property type="entry name" value="MetI-like"/>
    <property type="match status" value="1"/>
</dbReference>
<reference evidence="10" key="1">
    <citation type="submission" date="2021-03" db="EMBL/GenBank/DDBJ databases">
        <title>Actinotalea soli sp. nov., isolated from soil.</title>
        <authorList>
            <person name="Ping W."/>
            <person name="Zhang J."/>
        </authorList>
    </citation>
    <scope>NUCLEOTIDE SEQUENCE</scope>
    <source>
        <strain evidence="10">BY-33</strain>
    </source>
</reference>
<dbReference type="Gene3D" id="1.10.3720.10">
    <property type="entry name" value="MetI-like"/>
    <property type="match status" value="1"/>
</dbReference>
<comment type="caution">
    <text evidence="10">The sequence shown here is derived from an EMBL/GenBank/DDBJ whole genome shotgun (WGS) entry which is preliminary data.</text>
</comment>
<feature type="compositionally biased region" description="Low complexity" evidence="8">
    <location>
        <begin position="1"/>
        <end position="13"/>
    </location>
</feature>
<comment type="subcellular location">
    <subcellularLocation>
        <location evidence="1 7">Cell membrane</location>
        <topology evidence="1 7">Multi-pass membrane protein</topology>
    </subcellularLocation>
</comment>
<evidence type="ECO:0000256" key="6">
    <source>
        <dbReference type="ARBA" id="ARBA00023136"/>
    </source>
</evidence>